<evidence type="ECO:0000313" key="1">
    <source>
        <dbReference type="EMBL" id="GMR31045.1"/>
    </source>
</evidence>
<proteinExistence type="predicted"/>
<evidence type="ECO:0000313" key="2">
    <source>
        <dbReference type="Proteomes" id="UP001328107"/>
    </source>
</evidence>
<sequence>SLAQEILDDAKFTQANLPGDAFEVTSIFEIADTIVDDLKASYGIEYTIAGDTYLLNKEIFEFLTSPKKEQLEIWEGKRTHHKNAPFIFFMDLLKKLKAIKQKELDKPDILDEEKKILNSAHHGDFFLVWIFHIKPVAKLVKQNRALFAKMNLTTRKSIDAQIVS</sequence>
<organism evidence="1 2">
    <name type="scientific">Pristionchus mayeri</name>
    <dbReference type="NCBI Taxonomy" id="1317129"/>
    <lineage>
        <taxon>Eukaryota</taxon>
        <taxon>Metazoa</taxon>
        <taxon>Ecdysozoa</taxon>
        <taxon>Nematoda</taxon>
        <taxon>Chromadorea</taxon>
        <taxon>Rhabditida</taxon>
        <taxon>Rhabditina</taxon>
        <taxon>Diplogasteromorpha</taxon>
        <taxon>Diplogasteroidea</taxon>
        <taxon>Neodiplogasteridae</taxon>
        <taxon>Pristionchus</taxon>
    </lineage>
</organism>
<dbReference type="Proteomes" id="UP001328107">
    <property type="component" value="Unassembled WGS sequence"/>
</dbReference>
<feature type="non-terminal residue" evidence="1">
    <location>
        <position position="164"/>
    </location>
</feature>
<dbReference type="EMBL" id="BTRK01000001">
    <property type="protein sequence ID" value="GMR31045.1"/>
    <property type="molecule type" value="Genomic_DNA"/>
</dbReference>
<keyword evidence="2" id="KW-1185">Reference proteome</keyword>
<comment type="caution">
    <text evidence="1">The sequence shown here is derived from an EMBL/GenBank/DDBJ whole genome shotgun (WGS) entry which is preliminary data.</text>
</comment>
<accession>A0AAN4Z4D5</accession>
<protein>
    <submittedName>
        <fullName evidence="1">Uncharacterized protein</fullName>
    </submittedName>
</protein>
<name>A0AAN4Z4D5_9BILA</name>
<reference evidence="2" key="1">
    <citation type="submission" date="2022-10" db="EMBL/GenBank/DDBJ databases">
        <title>Genome assembly of Pristionchus species.</title>
        <authorList>
            <person name="Yoshida K."/>
            <person name="Sommer R.J."/>
        </authorList>
    </citation>
    <scope>NUCLEOTIDE SEQUENCE [LARGE SCALE GENOMIC DNA]</scope>
    <source>
        <strain evidence="2">RS5460</strain>
    </source>
</reference>
<gene>
    <name evidence="1" type="ORF">PMAYCL1PPCAC_01240</name>
</gene>
<dbReference type="AlphaFoldDB" id="A0AAN4Z4D5"/>
<feature type="non-terminal residue" evidence="1">
    <location>
        <position position="1"/>
    </location>
</feature>